<dbReference type="PANTHER" id="PTHR13170">
    <property type="entry name" value="O-GLCNACASE"/>
    <property type="match status" value="1"/>
</dbReference>
<dbReference type="STRING" id="291331.XOO0215"/>
<dbReference type="Gene3D" id="3.30.379.10">
    <property type="entry name" value="Chitobiase/beta-hexosaminidase domain 2-like"/>
    <property type="match status" value="1"/>
</dbReference>
<organism evidence="6 7">
    <name type="scientific">Xanthomonas oryzae pv. oryzae (strain KACC10331 / KXO85)</name>
    <dbReference type="NCBI Taxonomy" id="291331"/>
    <lineage>
        <taxon>Bacteria</taxon>
        <taxon>Pseudomonadati</taxon>
        <taxon>Pseudomonadota</taxon>
        <taxon>Gammaproteobacteria</taxon>
        <taxon>Lysobacterales</taxon>
        <taxon>Lysobacteraceae</taxon>
        <taxon>Xanthomonas</taxon>
    </lineage>
</organism>
<evidence type="ECO:0000313" key="6">
    <source>
        <dbReference type="EMBL" id="AAW73469.1"/>
    </source>
</evidence>
<dbReference type="PROSITE" id="PS52009">
    <property type="entry name" value="GH84"/>
    <property type="match status" value="1"/>
</dbReference>
<evidence type="ECO:0000313" key="7">
    <source>
        <dbReference type="Proteomes" id="UP000006735"/>
    </source>
</evidence>
<dbReference type="KEGG" id="xoo:XOO0215"/>
<comment type="similarity">
    <text evidence="3">Belongs to the glycosyl hydrolase 84 family.</text>
</comment>
<dbReference type="HOGENOM" id="CLU_001501_3_1_6"/>
<evidence type="ECO:0000256" key="1">
    <source>
        <dbReference type="ARBA" id="ARBA00022801"/>
    </source>
</evidence>
<feature type="domain" description="GH84" evidence="5">
    <location>
        <begin position="202"/>
        <end position="485"/>
    </location>
</feature>
<keyword evidence="4" id="KW-0732">Signal</keyword>
<protein>
    <submittedName>
        <fullName evidence="6">N-acetyl-beta-hexosaminidase</fullName>
    </submittedName>
</protein>
<dbReference type="GO" id="GO:0005975">
    <property type="term" value="P:carbohydrate metabolic process"/>
    <property type="evidence" value="ECO:0007669"/>
    <property type="project" value="UniProtKB-ARBA"/>
</dbReference>
<dbReference type="AlphaFoldDB" id="Q5H6F1"/>
<gene>
    <name evidence="6" type="primary">Chb</name>
    <name evidence="6" type="ordered locus">XOO0215</name>
</gene>
<sequence length="682" mass="73114">MSPPRDLPTLGRNTIPIPEFEMTRRNSKPGVRLLSVLVALGMAAPALAQAVTEPVTQPAIYPTPVSITLDGATIALGRSVVLVVAPGADKATVALVRSILSSAGVTKMATATRLPATLDRPHIVLGTGDAAVVRDALARSKARQDTHKEGYTLASVALDGGSLITLAGHDDDGLFHAAQTLRQLVERPAIPTLTIHDYPAMPIRGTIEGFYGAPWSMSDRSKHIDFLARTKANTFIYSPKDDPYARDRWRAPYPKATLKALGQLAATAKRNHVDFVYAISPGPTVCFSDPADAKALLRKFDAFRALGVRSFYVALDDIEYTKWNCERDKTAFGESGAQAAGIAQSHLLNLVQADLVARHDATSELIMVPTEYYDAKESPYKEALRKHLDPKIVVQWTGTDVVPPAISIPDARAATKAFGRKTLLWDNYPVNDFETSAGRLLMAPYARREAGLSAELSGIVSNPMNQEVPSRVAVMGLTAFAWNDKDYDAQRTWHAAARDLAGGDARVTAALLIFFDTQHLAPTFGSQPWQEQAPRLKAVLDHVREAIALGDAAARTQAIAELARTADEMAAAPQIIRDSVADKGFAKQSRPWLEAMEVWGGALQKTAAGLDAANRGDTQAPALFAEAAAHAAVAAVVPSIPGATRFDGPVKIADGVLDRFIAQAPRLIAYRVPAVADSAAAK</sequence>
<dbReference type="GO" id="GO:0015929">
    <property type="term" value="F:hexosaminidase activity"/>
    <property type="evidence" value="ECO:0007669"/>
    <property type="project" value="UniProtKB-ARBA"/>
</dbReference>
<feature type="active site" description="Proton donor" evidence="3">
    <location>
        <position position="317"/>
    </location>
</feature>
<dbReference type="GO" id="GO:1901135">
    <property type="term" value="P:carbohydrate derivative metabolic process"/>
    <property type="evidence" value="ECO:0007669"/>
    <property type="project" value="UniProtKB-ARBA"/>
</dbReference>
<reference evidence="6 7" key="1">
    <citation type="journal article" date="2005" name="Nucleic Acids Res.">
        <title>The genome sequence of Xanthomonas oryzae pathovar oryzae KACC10331, the bacterial blight pathogen of rice.</title>
        <authorList>
            <person name="Lee B.M."/>
            <person name="Park Y.J."/>
            <person name="Park D.S."/>
            <person name="Kang H.W."/>
            <person name="Kim J.G."/>
            <person name="Song E.S."/>
            <person name="Park I.C."/>
            <person name="Yoon U.H."/>
            <person name="Hahn J.H."/>
            <person name="Koo B.S."/>
            <person name="Lee G.B."/>
            <person name="Kim H."/>
            <person name="Park H.S."/>
            <person name="Yoon K.O."/>
            <person name="Kim J.H."/>
            <person name="Jung C.H."/>
            <person name="Koh N.H."/>
            <person name="Seo J.S."/>
            <person name="Go S.J."/>
        </authorList>
    </citation>
    <scope>NUCLEOTIDE SEQUENCE [LARGE SCALE GENOMIC DNA]</scope>
    <source>
        <strain evidence="7">KACC10331 / KXO85</strain>
    </source>
</reference>
<feature type="signal peptide" evidence="4">
    <location>
        <begin position="1"/>
        <end position="48"/>
    </location>
</feature>
<keyword evidence="7" id="KW-1185">Reference proteome</keyword>
<dbReference type="Gene3D" id="3.20.20.80">
    <property type="entry name" value="Glycosidases"/>
    <property type="match status" value="1"/>
</dbReference>
<evidence type="ECO:0000256" key="3">
    <source>
        <dbReference type="PROSITE-ProRule" id="PRU01353"/>
    </source>
</evidence>
<accession>Q5H6F1</accession>
<proteinExistence type="inferred from homology"/>
<evidence type="ECO:0000256" key="4">
    <source>
        <dbReference type="SAM" id="SignalP"/>
    </source>
</evidence>
<dbReference type="SUPFAM" id="SSF51445">
    <property type="entry name" value="(Trans)glycosidases"/>
    <property type="match status" value="1"/>
</dbReference>
<keyword evidence="2 3" id="KW-0326">Glycosidase</keyword>
<dbReference type="InterPro" id="IPR015882">
    <property type="entry name" value="HEX_bac_N"/>
</dbReference>
<dbReference type="InterPro" id="IPR017853">
    <property type="entry name" value="GH"/>
</dbReference>
<dbReference type="Proteomes" id="UP000006735">
    <property type="component" value="Chromosome"/>
</dbReference>
<dbReference type="InterPro" id="IPR051822">
    <property type="entry name" value="Glycosyl_Hydrolase_84"/>
</dbReference>
<dbReference type="EMBL" id="AE013598">
    <property type="protein sequence ID" value="AAW73469.1"/>
    <property type="molecule type" value="Genomic_DNA"/>
</dbReference>
<evidence type="ECO:0000256" key="2">
    <source>
        <dbReference type="ARBA" id="ARBA00023295"/>
    </source>
</evidence>
<keyword evidence="1 3" id="KW-0378">Hydrolase</keyword>
<dbReference type="InterPro" id="IPR029018">
    <property type="entry name" value="Hex-like_dom2"/>
</dbReference>
<name>Q5H6F1_XANOR</name>
<feature type="chain" id="PRO_5004257082" evidence="4">
    <location>
        <begin position="49"/>
        <end position="682"/>
    </location>
</feature>
<dbReference type="SUPFAM" id="SSF55545">
    <property type="entry name" value="beta-N-acetylhexosaminidase-like domain"/>
    <property type="match status" value="1"/>
</dbReference>
<dbReference type="Gene3D" id="1.20.58.460">
    <property type="entry name" value="Hyaluronidase post-catalytic domain-like"/>
    <property type="match status" value="1"/>
</dbReference>
<dbReference type="Pfam" id="PF07555">
    <property type="entry name" value="NAGidase"/>
    <property type="match status" value="1"/>
</dbReference>
<dbReference type="PANTHER" id="PTHR13170:SF16">
    <property type="entry name" value="PROTEIN O-GLCNACASE"/>
    <property type="match status" value="1"/>
</dbReference>
<evidence type="ECO:0000259" key="5">
    <source>
        <dbReference type="PROSITE" id="PS52009"/>
    </source>
</evidence>
<dbReference type="InterPro" id="IPR011496">
    <property type="entry name" value="O-GlcNAcase_cat"/>
</dbReference>
<dbReference type="Pfam" id="PF02838">
    <property type="entry name" value="Glyco_hydro_20b"/>
    <property type="match status" value="1"/>
</dbReference>